<dbReference type="Proteomes" id="UP000045978">
    <property type="component" value="Unassembled WGS sequence"/>
</dbReference>
<feature type="transmembrane region" description="Helical" evidence="1">
    <location>
        <begin position="79"/>
        <end position="98"/>
    </location>
</feature>
<name>A0A0K2ZN69_9XANT</name>
<protein>
    <submittedName>
        <fullName evidence="2">Membrane bound O-acyl transferase MBOAT family protein</fullName>
    </submittedName>
</protein>
<feature type="transmembrane region" description="Helical" evidence="1">
    <location>
        <begin position="6"/>
        <end position="23"/>
    </location>
</feature>
<dbReference type="PANTHER" id="PTHR13285">
    <property type="entry name" value="ACYLTRANSFERASE"/>
    <property type="match status" value="1"/>
</dbReference>
<keyword evidence="1" id="KW-0812">Transmembrane</keyword>
<keyword evidence="2" id="KW-0808">Transferase</keyword>
<dbReference type="PANTHER" id="PTHR13285:SF23">
    <property type="entry name" value="TEICHOIC ACID D-ALANYLTRANSFERASE"/>
    <property type="match status" value="1"/>
</dbReference>
<sequence>MLFNSFLFLLLFLQIALGVHYLLGALQPRLAALWLCVASIVFYGWWNPQFVVLLLCSIAFNYLVSLSVLALARRPRLQLLVLALGVAADLSLLVHYKYVAAMVTFAHDLGVSIGPMDALILPLGISFFTFTQIGYLLDCRAGLVNDRSPLSYVLFVTFFPHLIAGPILHHKEMMP</sequence>
<dbReference type="AlphaFoldDB" id="A0A0K2ZN69"/>
<reference evidence="2 3" key="1">
    <citation type="submission" date="2015-07" db="EMBL/GenBank/DDBJ databases">
        <authorList>
            <person name="Noorani M."/>
        </authorList>
    </citation>
    <scope>NUCLEOTIDE SEQUENCE [LARGE SCALE GENOMIC DNA]</scope>
    <source>
        <strain evidence="2">LMG730</strain>
    </source>
</reference>
<dbReference type="EMBL" id="CXOJ01000014">
    <property type="protein sequence ID" value="CTP84855.1"/>
    <property type="molecule type" value="Genomic_DNA"/>
</dbReference>
<dbReference type="GO" id="GO:0016746">
    <property type="term" value="F:acyltransferase activity"/>
    <property type="evidence" value="ECO:0007669"/>
    <property type="project" value="TreeGrafter"/>
</dbReference>
<feature type="transmembrane region" description="Helical" evidence="1">
    <location>
        <begin position="52"/>
        <end position="72"/>
    </location>
</feature>
<keyword evidence="1" id="KW-0472">Membrane</keyword>
<evidence type="ECO:0000313" key="3">
    <source>
        <dbReference type="Proteomes" id="UP000045978"/>
    </source>
</evidence>
<accession>A0A0K2ZN69</accession>
<evidence type="ECO:0000256" key="1">
    <source>
        <dbReference type="SAM" id="Phobius"/>
    </source>
</evidence>
<dbReference type="RefSeq" id="WP_237651110.1">
    <property type="nucleotide sequence ID" value="NZ_CP076251.1"/>
</dbReference>
<gene>
    <name evidence="2" type="ORF">XTPLMG730_0922</name>
</gene>
<evidence type="ECO:0000313" key="2">
    <source>
        <dbReference type="EMBL" id="CTP84855.1"/>
    </source>
</evidence>
<organism evidence="2 3">
    <name type="scientific">Xanthomonas graminis pv. phlei</name>
    <dbReference type="NCBI Taxonomy" id="487906"/>
    <lineage>
        <taxon>Bacteria</taxon>
        <taxon>Pseudomonadati</taxon>
        <taxon>Pseudomonadota</taxon>
        <taxon>Gammaproteobacteria</taxon>
        <taxon>Lysobacterales</taxon>
        <taxon>Lysobacteraceae</taxon>
        <taxon>Xanthomonas</taxon>
        <taxon>Xanthomonas translucens group</taxon>
        <taxon>Xanthomonas graminis</taxon>
    </lineage>
</organism>
<feature type="transmembrane region" description="Helical" evidence="1">
    <location>
        <begin position="149"/>
        <end position="168"/>
    </location>
</feature>
<feature type="transmembrane region" description="Helical" evidence="1">
    <location>
        <begin position="30"/>
        <end position="46"/>
    </location>
</feature>
<dbReference type="InterPro" id="IPR051085">
    <property type="entry name" value="MB_O-acyltransferase"/>
</dbReference>
<keyword evidence="1" id="KW-1133">Transmembrane helix</keyword>
<feature type="transmembrane region" description="Helical" evidence="1">
    <location>
        <begin position="118"/>
        <end position="137"/>
    </location>
</feature>
<proteinExistence type="predicted"/>